<evidence type="ECO:0000313" key="1">
    <source>
        <dbReference type="EMBL" id="GFS32905.1"/>
    </source>
</evidence>
<protein>
    <submittedName>
        <fullName evidence="1">Uncharacterized protein</fullName>
    </submittedName>
</protein>
<dbReference type="EMBL" id="BJWL01000174">
    <property type="protein sequence ID" value="GFS32905.1"/>
    <property type="molecule type" value="Genomic_DNA"/>
</dbReference>
<dbReference type="Proteomes" id="UP000585474">
    <property type="component" value="Unassembled WGS sequence"/>
</dbReference>
<keyword evidence="2" id="KW-1185">Reference proteome</keyword>
<dbReference type="AlphaFoldDB" id="A0A7J0DDB7"/>
<comment type="caution">
    <text evidence="1">The sequence shown here is derived from an EMBL/GenBank/DDBJ whole genome shotgun (WGS) entry which is preliminary data.</text>
</comment>
<evidence type="ECO:0000313" key="2">
    <source>
        <dbReference type="Proteomes" id="UP000585474"/>
    </source>
</evidence>
<proteinExistence type="predicted"/>
<name>A0A7J0DDB7_9ERIC</name>
<accession>A0A7J0DDB7</accession>
<gene>
    <name evidence="1" type="ORF">Acr_00g0025260</name>
</gene>
<reference evidence="2" key="1">
    <citation type="submission" date="2019-07" db="EMBL/GenBank/DDBJ databases">
        <title>De Novo Assembly of kiwifruit Actinidia rufa.</title>
        <authorList>
            <person name="Sugita-Konishi S."/>
            <person name="Sato K."/>
            <person name="Mori E."/>
            <person name="Abe Y."/>
            <person name="Kisaki G."/>
            <person name="Hamano K."/>
            <person name="Suezawa K."/>
            <person name="Otani M."/>
            <person name="Fukuda T."/>
            <person name="Manabe T."/>
            <person name="Gomi K."/>
            <person name="Tabuchi M."/>
            <person name="Akimitsu K."/>
            <person name="Kataoka I."/>
        </authorList>
    </citation>
    <scope>NUCLEOTIDE SEQUENCE [LARGE SCALE GENOMIC DNA]</scope>
    <source>
        <strain evidence="2">cv. Fuchu</strain>
    </source>
</reference>
<sequence>MVSSKVGGKEVQFVEGEMEVLEDVGRIPENKVVKDPIHYEVNEPSSHRYFLHGSNMKEQERTELTEFLKENIEVFAWMLYEMPIIDSNFIRHELNVMPEARPVK</sequence>
<organism evidence="1 2">
    <name type="scientific">Actinidia rufa</name>
    <dbReference type="NCBI Taxonomy" id="165716"/>
    <lineage>
        <taxon>Eukaryota</taxon>
        <taxon>Viridiplantae</taxon>
        <taxon>Streptophyta</taxon>
        <taxon>Embryophyta</taxon>
        <taxon>Tracheophyta</taxon>
        <taxon>Spermatophyta</taxon>
        <taxon>Magnoliopsida</taxon>
        <taxon>eudicotyledons</taxon>
        <taxon>Gunneridae</taxon>
        <taxon>Pentapetalae</taxon>
        <taxon>asterids</taxon>
        <taxon>Ericales</taxon>
        <taxon>Actinidiaceae</taxon>
        <taxon>Actinidia</taxon>
    </lineage>
</organism>
<dbReference type="OrthoDB" id="1675580at2759"/>